<evidence type="ECO:0000256" key="1">
    <source>
        <dbReference type="ARBA" id="ARBA00022723"/>
    </source>
</evidence>
<keyword evidence="3" id="KW-0440">LIM domain</keyword>
<dbReference type="GO" id="GO:0001725">
    <property type="term" value="C:stress fiber"/>
    <property type="evidence" value="ECO:0007669"/>
    <property type="project" value="TreeGrafter"/>
</dbReference>
<dbReference type="GO" id="GO:0031941">
    <property type="term" value="C:filamentous actin"/>
    <property type="evidence" value="ECO:0007669"/>
    <property type="project" value="TreeGrafter"/>
</dbReference>
<dbReference type="PROSITE" id="PS50023">
    <property type="entry name" value="LIM_DOMAIN_2"/>
    <property type="match status" value="3"/>
</dbReference>
<evidence type="ECO:0000313" key="6">
    <source>
        <dbReference type="EMBL" id="KPM11390.1"/>
    </source>
</evidence>
<dbReference type="Gene3D" id="2.10.110.10">
    <property type="entry name" value="Cysteine Rich Protein"/>
    <property type="match status" value="4"/>
</dbReference>
<feature type="domain" description="LIM zinc-binding" evidence="5">
    <location>
        <begin position="70"/>
        <end position="129"/>
    </location>
</feature>
<dbReference type="GO" id="GO:0003779">
    <property type="term" value="F:actin binding"/>
    <property type="evidence" value="ECO:0007669"/>
    <property type="project" value="TreeGrafter"/>
</dbReference>
<feature type="region of interest" description="Disordered" evidence="4">
    <location>
        <begin position="132"/>
        <end position="178"/>
    </location>
</feature>
<dbReference type="FunFam" id="2.10.110.10:FF:000073">
    <property type="entry name" value="Uncharacterized protein, isoform Z"/>
    <property type="match status" value="1"/>
</dbReference>
<gene>
    <name evidence="6" type="ORF">QR98_0099610</name>
</gene>
<protein>
    <submittedName>
        <fullName evidence="6">PDZ and LIM domain protein Zasp-like protein</fullName>
    </submittedName>
</protein>
<name>A0A132ALS2_SARSC</name>
<dbReference type="CDD" id="cd09461">
    <property type="entry name" value="LIM3_Enigma_like_1"/>
    <property type="match status" value="1"/>
</dbReference>
<dbReference type="GO" id="GO:0030018">
    <property type="term" value="C:Z disc"/>
    <property type="evidence" value="ECO:0007669"/>
    <property type="project" value="TreeGrafter"/>
</dbReference>
<reference evidence="6 7" key="1">
    <citation type="journal article" date="2015" name="Parasit. Vectors">
        <title>Draft genome of the scabies mite.</title>
        <authorList>
            <person name="Rider S.D.Jr."/>
            <person name="Morgan M.S."/>
            <person name="Arlian L.G."/>
        </authorList>
    </citation>
    <scope>NUCLEOTIDE SEQUENCE [LARGE SCALE GENOMIC DNA]</scope>
    <source>
        <strain evidence="6">Arlian Lab</strain>
    </source>
</reference>
<dbReference type="AlphaFoldDB" id="A0A132ALS2"/>
<organism evidence="6 7">
    <name type="scientific">Sarcoptes scabiei</name>
    <name type="common">Itch mite</name>
    <name type="synonym">Acarus scabiei</name>
    <dbReference type="NCBI Taxonomy" id="52283"/>
    <lineage>
        <taxon>Eukaryota</taxon>
        <taxon>Metazoa</taxon>
        <taxon>Ecdysozoa</taxon>
        <taxon>Arthropoda</taxon>
        <taxon>Chelicerata</taxon>
        <taxon>Arachnida</taxon>
        <taxon>Acari</taxon>
        <taxon>Acariformes</taxon>
        <taxon>Sarcoptiformes</taxon>
        <taxon>Astigmata</taxon>
        <taxon>Psoroptidia</taxon>
        <taxon>Sarcoptoidea</taxon>
        <taxon>Sarcoptidae</taxon>
        <taxon>Sarcoptinae</taxon>
        <taxon>Sarcoptes</taxon>
    </lineage>
</organism>
<dbReference type="SUPFAM" id="SSF57716">
    <property type="entry name" value="Glucocorticoid receptor-like (DNA-binding domain)"/>
    <property type="match status" value="5"/>
</dbReference>
<dbReference type="FunFam" id="2.10.110.10:FF:000020">
    <property type="entry name" value="PDZ and LIM domain protein 5"/>
    <property type="match status" value="1"/>
</dbReference>
<dbReference type="InterPro" id="IPR001781">
    <property type="entry name" value="Znf_LIM"/>
</dbReference>
<evidence type="ECO:0000256" key="4">
    <source>
        <dbReference type="SAM" id="MobiDB-lite"/>
    </source>
</evidence>
<dbReference type="PANTHER" id="PTHR24214">
    <property type="entry name" value="PDZ AND LIM DOMAIN PROTEIN ZASP"/>
    <property type="match status" value="1"/>
</dbReference>
<feature type="compositionally biased region" description="Low complexity" evidence="4">
    <location>
        <begin position="297"/>
        <end position="310"/>
    </location>
</feature>
<feature type="domain" description="LIM zinc-binding" evidence="5">
    <location>
        <begin position="413"/>
        <end position="472"/>
    </location>
</feature>
<dbReference type="FunFam" id="2.10.110.10:FF:000060">
    <property type="entry name" value="Uncharacterized protein, isoform Z"/>
    <property type="match status" value="1"/>
</dbReference>
<keyword evidence="2" id="KW-0862">Zinc</keyword>
<evidence type="ECO:0000313" key="7">
    <source>
        <dbReference type="Proteomes" id="UP000616769"/>
    </source>
</evidence>
<dbReference type="GO" id="GO:0046872">
    <property type="term" value="F:metal ion binding"/>
    <property type="evidence" value="ECO:0007669"/>
    <property type="project" value="UniProtKB-KW"/>
</dbReference>
<sequence length="528" mass="58093">MKPDAPINKESAVFQMVQEEEMRKAKGLSGSPENGFYDGGNDGGGPIRHVSAPSGGPRGGPTMNAGGSKNICAHCERLIVGVFVKVNEKCLHAECFVCATCGTSLKNVGYFNINNKLYCDIHARQLKSVLSENGNYPAQPPIQPQPIRASPHRSPELGRNKKDFNYPPPDQPSMNPAANFVSPQLSRRNLAPASALNRPKSCYSSFAPADYSVTTKTYETRTTTNYRDDNLPGTNTYNANFAYPPNTANFASSQTTSYTMRPHQQSTIDPGTAPQSSSYSAPGIGSQPTALPDRSHPYPSSQPQYPMPVVNQSATSTTTYGGKQQMATADSRSIPKRGKGFLQNQMTGGTIPYCGYCNQQIRGQYIMAMNRTWCPDHFVCANTLCKRSLEENGFVEEQGRLYCEKCFEIHFAPGCAKCNQRIKGDCLNALGKQWHPACFTCTHCRKPFGNSSFYLEDSFPYCETDWNNLFTTKCVGCGYPIAAGDRWVEALNQNFHSNCFRCTVCGNQLEGQSFYAKGGRPYCKSHAR</sequence>
<dbReference type="GO" id="GO:0030036">
    <property type="term" value="P:actin cytoskeleton organization"/>
    <property type="evidence" value="ECO:0007669"/>
    <property type="project" value="TreeGrafter"/>
</dbReference>
<feature type="compositionally biased region" description="Basic and acidic residues" evidence="4">
    <location>
        <begin position="153"/>
        <end position="164"/>
    </location>
</feature>
<dbReference type="SMART" id="SM00132">
    <property type="entry name" value="LIM"/>
    <property type="match status" value="4"/>
</dbReference>
<dbReference type="Pfam" id="PF00412">
    <property type="entry name" value="LIM"/>
    <property type="match status" value="4"/>
</dbReference>
<feature type="compositionally biased region" description="Polar residues" evidence="4">
    <location>
        <begin position="256"/>
        <end position="280"/>
    </location>
</feature>
<dbReference type="Proteomes" id="UP000616769">
    <property type="component" value="Unassembled WGS sequence"/>
</dbReference>
<comment type="caution">
    <text evidence="6">The sequence shown here is derived from an EMBL/GenBank/DDBJ whole genome shotgun (WGS) entry which is preliminary data.</text>
</comment>
<dbReference type="GO" id="GO:0005912">
    <property type="term" value="C:adherens junction"/>
    <property type="evidence" value="ECO:0007669"/>
    <property type="project" value="TreeGrafter"/>
</dbReference>
<dbReference type="VEuPathDB" id="VectorBase:SSCA000887"/>
<dbReference type="FunFam" id="2.10.110.10:FF:000069">
    <property type="entry name" value="Uncharacterized protein, isoform Z"/>
    <property type="match status" value="1"/>
</dbReference>
<accession>A0A132ALS2</accession>
<proteinExistence type="predicted"/>
<feature type="compositionally biased region" description="Polar residues" evidence="4">
    <location>
        <begin position="311"/>
        <end position="331"/>
    </location>
</feature>
<feature type="domain" description="LIM zinc-binding" evidence="5">
    <location>
        <begin position="473"/>
        <end position="528"/>
    </location>
</feature>
<keyword evidence="1" id="KW-0479">Metal-binding</keyword>
<dbReference type="GO" id="GO:0007507">
    <property type="term" value="P:heart development"/>
    <property type="evidence" value="ECO:0007669"/>
    <property type="project" value="TreeGrafter"/>
</dbReference>
<dbReference type="PROSITE" id="PS00478">
    <property type="entry name" value="LIM_DOMAIN_1"/>
    <property type="match status" value="1"/>
</dbReference>
<feature type="region of interest" description="Disordered" evidence="4">
    <location>
        <begin position="256"/>
        <end position="337"/>
    </location>
</feature>
<evidence type="ECO:0000259" key="5">
    <source>
        <dbReference type="PROSITE" id="PS50023"/>
    </source>
</evidence>
<dbReference type="PANTHER" id="PTHR24214:SF38">
    <property type="entry name" value="PDZ AND LIM DOMAIN PROTEIN ZASP-RELATED"/>
    <property type="match status" value="1"/>
</dbReference>
<dbReference type="GO" id="GO:0051371">
    <property type="term" value="F:muscle alpha-actinin binding"/>
    <property type="evidence" value="ECO:0007669"/>
    <property type="project" value="TreeGrafter"/>
</dbReference>
<dbReference type="OrthoDB" id="15567at2759"/>
<dbReference type="EMBL" id="JXLN01017096">
    <property type="protein sequence ID" value="KPM11390.1"/>
    <property type="molecule type" value="Genomic_DNA"/>
</dbReference>
<dbReference type="InterPro" id="IPR050604">
    <property type="entry name" value="PDZ-LIM_domain"/>
</dbReference>
<evidence type="ECO:0000256" key="3">
    <source>
        <dbReference type="ARBA" id="ARBA00023038"/>
    </source>
</evidence>
<dbReference type="GO" id="GO:0061061">
    <property type="term" value="P:muscle structure development"/>
    <property type="evidence" value="ECO:0007669"/>
    <property type="project" value="TreeGrafter"/>
</dbReference>
<evidence type="ECO:0000256" key="2">
    <source>
        <dbReference type="ARBA" id="ARBA00022833"/>
    </source>
</evidence>